<feature type="compositionally biased region" description="Polar residues" evidence="1">
    <location>
        <begin position="501"/>
        <end position="511"/>
    </location>
</feature>
<feature type="region of interest" description="Disordered" evidence="1">
    <location>
        <begin position="469"/>
        <end position="546"/>
    </location>
</feature>
<dbReference type="Proteomes" id="UP000759537">
    <property type="component" value="Unassembled WGS sequence"/>
</dbReference>
<feature type="compositionally biased region" description="Polar residues" evidence="1">
    <location>
        <begin position="1"/>
        <end position="19"/>
    </location>
</feature>
<evidence type="ECO:0000313" key="2">
    <source>
        <dbReference type="EMBL" id="KAF8483720.1"/>
    </source>
</evidence>
<feature type="region of interest" description="Disordered" evidence="1">
    <location>
        <begin position="1"/>
        <end position="21"/>
    </location>
</feature>
<keyword evidence="3" id="KW-1185">Reference proteome</keyword>
<dbReference type="OrthoDB" id="3158970at2759"/>
<proteinExistence type="predicted"/>
<sequence>MLSTPNSPLPSNKGKSSTGVKPWSQLPPEIIRLIATYYILDVSNSAYYPSTWELREHWPHRIVYSIFRDAFALEKLMTMCPSWGSALEWHHFWSHACCAIDPLDTLAQHTVTQHNNNTSSPQRVSPYHQFRLITQCSCYVCRINNPGSNVGLALAKRAVAVPLMGTILTCREHRKNTYCGLCLRETPPRCDLFTPEVAAVGCIENEDLETWPAVAATCRSCRSEWLWRRMNVAAPDRGTVSGGSSYWSSLDWEVRQSIDAFVEAGEGTLGEILQVAREKHWLNRYTRVRMHMEHALAQQRLDMHSNGYVYENADEDTTAGEIDPDDYETLAMAEELHSVRDMAQSDWARTRILDGLWLSPADDWYGYRPRHTPSAEHPVPWALSTSDAQVHPVPATLRVPPAPTYHLADQLYRVFERQLRKILLPAMQNIIKRIMFQGRAEAMKTVATMELEDVLRALQQAWAWSKDLRRPPVHENDPDPGTPLDDAYSSSKSEASHTTSPVLSTATLQTTPSPPPSEDKREKDGDAESPSEEVPRMNLFTELGPPEPSNLLRDIPYVPTSLQEMPSFSLKAFIEVWRESYAPLFACSCKICERAMLHRDVGDTVRPNDTNYVVPSHPASYPQ</sequence>
<gene>
    <name evidence="2" type="ORF">DFH94DRAFT_625482</name>
</gene>
<feature type="compositionally biased region" description="Basic and acidic residues" evidence="1">
    <location>
        <begin position="517"/>
        <end position="526"/>
    </location>
</feature>
<evidence type="ECO:0000313" key="3">
    <source>
        <dbReference type="Proteomes" id="UP000759537"/>
    </source>
</evidence>
<evidence type="ECO:0000256" key="1">
    <source>
        <dbReference type="SAM" id="MobiDB-lite"/>
    </source>
</evidence>
<reference evidence="2" key="1">
    <citation type="submission" date="2019-10" db="EMBL/GenBank/DDBJ databases">
        <authorList>
            <consortium name="DOE Joint Genome Institute"/>
            <person name="Kuo A."/>
            <person name="Miyauchi S."/>
            <person name="Kiss E."/>
            <person name="Drula E."/>
            <person name="Kohler A."/>
            <person name="Sanchez-Garcia M."/>
            <person name="Andreopoulos B."/>
            <person name="Barry K.W."/>
            <person name="Bonito G."/>
            <person name="Buee M."/>
            <person name="Carver A."/>
            <person name="Chen C."/>
            <person name="Cichocki N."/>
            <person name="Clum A."/>
            <person name="Culley D."/>
            <person name="Crous P.W."/>
            <person name="Fauchery L."/>
            <person name="Girlanda M."/>
            <person name="Hayes R."/>
            <person name="Keri Z."/>
            <person name="LaButti K."/>
            <person name="Lipzen A."/>
            <person name="Lombard V."/>
            <person name="Magnuson J."/>
            <person name="Maillard F."/>
            <person name="Morin E."/>
            <person name="Murat C."/>
            <person name="Nolan M."/>
            <person name="Ohm R."/>
            <person name="Pangilinan J."/>
            <person name="Pereira M."/>
            <person name="Perotto S."/>
            <person name="Peter M."/>
            <person name="Riley R."/>
            <person name="Sitrit Y."/>
            <person name="Stielow B."/>
            <person name="Szollosi G."/>
            <person name="Zifcakova L."/>
            <person name="Stursova M."/>
            <person name="Spatafora J.W."/>
            <person name="Tedersoo L."/>
            <person name="Vaario L.-M."/>
            <person name="Yamada A."/>
            <person name="Yan M."/>
            <person name="Wang P."/>
            <person name="Xu J."/>
            <person name="Bruns T."/>
            <person name="Baldrian P."/>
            <person name="Vilgalys R."/>
            <person name="Henrissat B."/>
            <person name="Grigoriev I.V."/>
            <person name="Hibbett D."/>
            <person name="Nagy L.G."/>
            <person name="Martin F.M."/>
        </authorList>
    </citation>
    <scope>NUCLEOTIDE SEQUENCE</scope>
    <source>
        <strain evidence="2">Prilba</strain>
    </source>
</reference>
<name>A0A9P5N1E9_9AGAM</name>
<reference evidence="2" key="2">
    <citation type="journal article" date="2020" name="Nat. Commun.">
        <title>Large-scale genome sequencing of mycorrhizal fungi provides insights into the early evolution of symbiotic traits.</title>
        <authorList>
            <person name="Miyauchi S."/>
            <person name="Kiss E."/>
            <person name="Kuo A."/>
            <person name="Drula E."/>
            <person name="Kohler A."/>
            <person name="Sanchez-Garcia M."/>
            <person name="Morin E."/>
            <person name="Andreopoulos B."/>
            <person name="Barry K.W."/>
            <person name="Bonito G."/>
            <person name="Buee M."/>
            <person name="Carver A."/>
            <person name="Chen C."/>
            <person name="Cichocki N."/>
            <person name="Clum A."/>
            <person name="Culley D."/>
            <person name="Crous P.W."/>
            <person name="Fauchery L."/>
            <person name="Girlanda M."/>
            <person name="Hayes R.D."/>
            <person name="Keri Z."/>
            <person name="LaButti K."/>
            <person name="Lipzen A."/>
            <person name="Lombard V."/>
            <person name="Magnuson J."/>
            <person name="Maillard F."/>
            <person name="Murat C."/>
            <person name="Nolan M."/>
            <person name="Ohm R.A."/>
            <person name="Pangilinan J."/>
            <person name="Pereira M.F."/>
            <person name="Perotto S."/>
            <person name="Peter M."/>
            <person name="Pfister S."/>
            <person name="Riley R."/>
            <person name="Sitrit Y."/>
            <person name="Stielow J.B."/>
            <person name="Szollosi G."/>
            <person name="Zifcakova L."/>
            <person name="Stursova M."/>
            <person name="Spatafora J.W."/>
            <person name="Tedersoo L."/>
            <person name="Vaario L.M."/>
            <person name="Yamada A."/>
            <person name="Yan M."/>
            <person name="Wang P."/>
            <person name="Xu J."/>
            <person name="Bruns T."/>
            <person name="Baldrian P."/>
            <person name="Vilgalys R."/>
            <person name="Dunand C."/>
            <person name="Henrissat B."/>
            <person name="Grigoriev I.V."/>
            <person name="Hibbett D."/>
            <person name="Nagy L.G."/>
            <person name="Martin F.M."/>
        </authorList>
    </citation>
    <scope>NUCLEOTIDE SEQUENCE</scope>
    <source>
        <strain evidence="2">Prilba</strain>
    </source>
</reference>
<dbReference type="AlphaFoldDB" id="A0A9P5N1E9"/>
<feature type="non-terminal residue" evidence="2">
    <location>
        <position position="1"/>
    </location>
</feature>
<dbReference type="EMBL" id="WHVB01000004">
    <property type="protein sequence ID" value="KAF8483720.1"/>
    <property type="molecule type" value="Genomic_DNA"/>
</dbReference>
<accession>A0A9P5N1E9</accession>
<organism evidence="2 3">
    <name type="scientific">Russula ochroleuca</name>
    <dbReference type="NCBI Taxonomy" id="152965"/>
    <lineage>
        <taxon>Eukaryota</taxon>
        <taxon>Fungi</taxon>
        <taxon>Dikarya</taxon>
        <taxon>Basidiomycota</taxon>
        <taxon>Agaricomycotina</taxon>
        <taxon>Agaricomycetes</taxon>
        <taxon>Russulales</taxon>
        <taxon>Russulaceae</taxon>
        <taxon>Russula</taxon>
    </lineage>
</organism>
<protein>
    <submittedName>
        <fullName evidence="2">Uncharacterized protein</fullName>
    </submittedName>
</protein>
<feature type="compositionally biased region" description="Low complexity" evidence="1">
    <location>
        <begin position="489"/>
        <end position="500"/>
    </location>
</feature>
<comment type="caution">
    <text evidence="2">The sequence shown here is derived from an EMBL/GenBank/DDBJ whole genome shotgun (WGS) entry which is preliminary data.</text>
</comment>